<dbReference type="PATRIC" id="fig|1405.8.peg.3852"/>
<reference evidence="1 2" key="1">
    <citation type="submission" date="2014-04" db="EMBL/GenBank/DDBJ databases">
        <authorList>
            <person name="Bishop-Lilly K.A."/>
            <person name="Broomall S.M."/>
            <person name="Chain P.S."/>
            <person name="Chertkov O."/>
            <person name="Coyne S.R."/>
            <person name="Daligault H.E."/>
            <person name="Davenport K.W."/>
            <person name="Erkkila T."/>
            <person name="Frey K.G."/>
            <person name="Gibbons H.S."/>
            <person name="Gu W."/>
            <person name="Jaissle J."/>
            <person name="Johnson S.L."/>
            <person name="Koroleva G.I."/>
            <person name="Ladner J.T."/>
            <person name="Lo C.-C."/>
            <person name="Minogue T.D."/>
            <person name="Munk C."/>
            <person name="Palacios G.F."/>
            <person name="Redden C.L."/>
            <person name="Rosenzweig C.N."/>
            <person name="Scholz M.B."/>
            <person name="Teshima H."/>
            <person name="Xu Y."/>
        </authorList>
    </citation>
    <scope>NUCLEOTIDE SEQUENCE [LARGE SCALE GENOMIC DNA]</scope>
    <source>
        <strain evidence="1 2">BHP</strain>
    </source>
</reference>
<accession>A0A090YWE6</accession>
<organism evidence="1 2">
    <name type="scientific">Bacillus clarus</name>
    <dbReference type="NCBI Taxonomy" id="2338372"/>
    <lineage>
        <taxon>Bacteria</taxon>
        <taxon>Bacillati</taxon>
        <taxon>Bacillota</taxon>
        <taxon>Bacilli</taxon>
        <taxon>Bacillales</taxon>
        <taxon>Bacillaceae</taxon>
        <taxon>Bacillus</taxon>
        <taxon>Bacillus cereus group</taxon>
    </lineage>
</organism>
<dbReference type="Proteomes" id="UP000029389">
    <property type="component" value="Unassembled WGS sequence"/>
</dbReference>
<dbReference type="EMBL" id="JMQC01000008">
    <property type="protein sequence ID" value="KFN02353.1"/>
    <property type="molecule type" value="Genomic_DNA"/>
</dbReference>
<sequence>MLFFDEYWEMKIINLGLHLEWFVLYNEHKVAFKRIERLGTQYV</sequence>
<proteinExistence type="predicted"/>
<evidence type="ECO:0000313" key="2">
    <source>
        <dbReference type="Proteomes" id="UP000029389"/>
    </source>
</evidence>
<gene>
    <name evidence="1" type="ORF">DJ93_3745</name>
</gene>
<dbReference type="AlphaFoldDB" id="A0A090YWE6"/>
<name>A0A090YWE6_9BACI</name>
<protein>
    <submittedName>
        <fullName evidence="1">Uncharacterized protein</fullName>
    </submittedName>
</protein>
<evidence type="ECO:0000313" key="1">
    <source>
        <dbReference type="EMBL" id="KFN02353.1"/>
    </source>
</evidence>
<comment type="caution">
    <text evidence="1">The sequence shown here is derived from an EMBL/GenBank/DDBJ whole genome shotgun (WGS) entry which is preliminary data.</text>
</comment>